<evidence type="ECO:0000256" key="1">
    <source>
        <dbReference type="ARBA" id="ARBA00022729"/>
    </source>
</evidence>
<proteinExistence type="predicted"/>
<accession>A0ABT5ECL7</accession>
<name>A0ABT5ECL7_9BACT</name>
<dbReference type="Gene3D" id="2.130.10.130">
    <property type="entry name" value="Integrin alpha, N-terminal"/>
    <property type="match status" value="2"/>
</dbReference>
<gene>
    <name evidence="3" type="ORF">POL25_42335</name>
</gene>
<dbReference type="RefSeq" id="WP_272092141.1">
    <property type="nucleotide sequence ID" value="NZ_JAQNDL010000005.1"/>
</dbReference>
<evidence type="ECO:0000313" key="4">
    <source>
        <dbReference type="Proteomes" id="UP001221686"/>
    </source>
</evidence>
<protein>
    <submittedName>
        <fullName evidence="3">VCBS repeat-containing protein</fullName>
    </submittedName>
</protein>
<organism evidence="3 4">
    <name type="scientific">Nannocystis bainbridge</name>
    <dbReference type="NCBI Taxonomy" id="2995303"/>
    <lineage>
        <taxon>Bacteria</taxon>
        <taxon>Pseudomonadati</taxon>
        <taxon>Myxococcota</taxon>
        <taxon>Polyangia</taxon>
        <taxon>Nannocystales</taxon>
        <taxon>Nannocystaceae</taxon>
        <taxon>Nannocystis</taxon>
    </lineage>
</organism>
<dbReference type="PROSITE" id="PS51257">
    <property type="entry name" value="PROKAR_LIPOPROTEIN"/>
    <property type="match status" value="1"/>
</dbReference>
<dbReference type="EMBL" id="JAQNDL010000005">
    <property type="protein sequence ID" value="MDC0723597.1"/>
    <property type="molecule type" value="Genomic_DNA"/>
</dbReference>
<feature type="signal peptide" evidence="2">
    <location>
        <begin position="1"/>
        <end position="22"/>
    </location>
</feature>
<dbReference type="PANTHER" id="PTHR46580">
    <property type="entry name" value="SENSOR KINASE-RELATED"/>
    <property type="match status" value="1"/>
</dbReference>
<feature type="chain" id="PRO_5046232987" evidence="2">
    <location>
        <begin position="23"/>
        <end position="1046"/>
    </location>
</feature>
<sequence length="1046" mass="107788">MRRRSRPASAPSGARVAGSVAAALVGATMFACGGDEGRCGPLARLCAQDGEWRSLTPRGEQVVEVDLDGDGAREMVVLDASGGQLAVAWPEGQRSVQFLLDERPVAIAALAGEVGVALAKPPQVAMFGVDASGRLERRRQVFLRDAPVGLVAADLAGDGAPELLVTIPEAGLLAVIDPPKATMQEHEAGRRPLQLAVGDVDGDADLDVVVVDARRALRLFLGTGDGALRAGAASPAAARMQWLTLADHDGDGDLDALTRAGREQVLVHRNDGVGRFSSPIALPFAAPADGAGLVAGPVAASGLVGVSVPSDLGFTTWFGKGSTWLGRIEQAMASTGSWVGASADGDLLVGGEGFVRLHVHEAITAAVEIWRDPSLQSSLYESAVTTGRLDADPLLDVAVVSDNRLLVFRGRADRSLEPIAGLDLEVEPRGMAIADVTGDGLGDILVSDASRVWLARAAEDGSFELQPPYEAAALPFKLQPLRTGPGQPATIAAISAQETGGAYNGPGAALLRFAADGSVAEEVVIGAEHFVLGLAPVDLDGDGVDELVMYGRDKQTGFVSYLVPEGSGFVAAATVDLGAATGLTSGQFLADGFAVGDLDGDGALDVVVATMPGVLSVFGLVDGTPAVVPSPGVLPPRSLRDLDGDGRVDAVTAISALGAYQYHRGHGDGTFAPQWSSYRFVDATAGAFAAEQGAQFDVVTLGRLGIATYLVRPVMLPQLTSIRPFHGLVDGLVVADLDADGHDDVATASQGSVGGVGVLWGAEVDALARGRSHSDGSSRYALAVGDIDGDGPPEVLAAKWSGEVAVFPFRPDGRDPPIVIAEFEGGGVRALAVGELDGETRPDLVALRLDGGAKVSLARGTGPRQFASLVAIAEVSATARSTLELGDVDGDGDLDILVRSHDAGVSTLVLAEAGGSWSATDLPGTAAMFGPPDARGRVDLVTQDGTAIYRHDRGAPDRKSLLLRSDSLQQSLLKGVADVDRDGHNDLAVADLAGTYVWLRSDEGVARVTLADESLDLVAFPDVDGDDRPDVVGVRGGVLFIRRSQP</sequence>
<keyword evidence="4" id="KW-1185">Reference proteome</keyword>
<dbReference type="Pfam" id="PF13517">
    <property type="entry name" value="FG-GAP_3"/>
    <property type="match status" value="3"/>
</dbReference>
<comment type="caution">
    <text evidence="3">The sequence shown here is derived from an EMBL/GenBank/DDBJ whole genome shotgun (WGS) entry which is preliminary data.</text>
</comment>
<evidence type="ECO:0000313" key="3">
    <source>
        <dbReference type="EMBL" id="MDC0723597.1"/>
    </source>
</evidence>
<dbReference type="Proteomes" id="UP001221686">
    <property type="component" value="Unassembled WGS sequence"/>
</dbReference>
<dbReference type="InterPro" id="IPR028994">
    <property type="entry name" value="Integrin_alpha_N"/>
</dbReference>
<evidence type="ECO:0000256" key="2">
    <source>
        <dbReference type="SAM" id="SignalP"/>
    </source>
</evidence>
<reference evidence="3 4" key="1">
    <citation type="submission" date="2022-11" db="EMBL/GenBank/DDBJ databases">
        <title>Minimal conservation of predation-associated metabolite biosynthetic gene clusters underscores biosynthetic potential of Myxococcota including descriptions for ten novel species: Archangium lansinium sp. nov., Myxococcus landrumus sp. nov., Nannocystis bai.</title>
        <authorList>
            <person name="Ahearne A."/>
            <person name="Stevens C."/>
            <person name="Dowd S."/>
        </authorList>
    </citation>
    <scope>NUCLEOTIDE SEQUENCE [LARGE SCALE GENOMIC DNA]</scope>
    <source>
        <strain evidence="3 4">BB15-2</strain>
    </source>
</reference>
<keyword evidence="1 2" id="KW-0732">Signal</keyword>
<dbReference type="SUPFAM" id="SSF69318">
    <property type="entry name" value="Integrin alpha N-terminal domain"/>
    <property type="match status" value="3"/>
</dbReference>
<dbReference type="PANTHER" id="PTHR46580:SF2">
    <property type="entry name" value="MAM DOMAIN-CONTAINING PROTEIN"/>
    <property type="match status" value="1"/>
</dbReference>
<dbReference type="InterPro" id="IPR013517">
    <property type="entry name" value="FG-GAP"/>
</dbReference>